<accession>A0A3Q8WSM3</accession>
<evidence type="ECO:0000256" key="1">
    <source>
        <dbReference type="ARBA" id="ARBA00005854"/>
    </source>
</evidence>
<dbReference type="AlphaFoldDB" id="A0A3Q8WSM3"/>
<evidence type="ECO:0000313" key="7">
    <source>
        <dbReference type="EMBL" id="AZN29321.1"/>
    </source>
</evidence>
<dbReference type="GO" id="GO:0030267">
    <property type="term" value="F:glyoxylate reductase (NADPH) activity"/>
    <property type="evidence" value="ECO:0007669"/>
    <property type="project" value="TreeGrafter"/>
</dbReference>
<proteinExistence type="inferred from homology"/>
<dbReference type="Pfam" id="PF00389">
    <property type="entry name" value="2-Hacid_dh"/>
    <property type="match status" value="1"/>
</dbReference>
<protein>
    <submittedName>
        <fullName evidence="7">Hydroxyacid dehydrogenase</fullName>
    </submittedName>
</protein>
<feature type="domain" description="D-isomer specific 2-hydroxyacid dehydrogenase catalytic" evidence="5">
    <location>
        <begin position="45"/>
        <end position="297"/>
    </location>
</feature>
<keyword evidence="8" id="KW-1185">Reference proteome</keyword>
<reference evidence="7 8" key="1">
    <citation type="submission" date="2018-12" db="EMBL/GenBank/DDBJ databases">
        <title>Complete genome sequence of Flaviflexus salsibiostraticola KCTC 33148.</title>
        <authorList>
            <person name="Bae J.-W."/>
        </authorList>
    </citation>
    <scope>NUCLEOTIDE SEQUENCE [LARGE SCALE GENOMIC DNA]</scope>
    <source>
        <strain evidence="7 8">KCTC 33148</strain>
    </source>
</reference>
<comment type="similarity">
    <text evidence="1 4">Belongs to the D-isomer specific 2-hydroxyacid dehydrogenase family.</text>
</comment>
<name>A0A3Q8WSM3_9ACTO</name>
<dbReference type="GO" id="GO:0051287">
    <property type="term" value="F:NAD binding"/>
    <property type="evidence" value="ECO:0007669"/>
    <property type="project" value="InterPro"/>
</dbReference>
<dbReference type="InterPro" id="IPR036291">
    <property type="entry name" value="NAD(P)-bd_dom_sf"/>
</dbReference>
<dbReference type="GO" id="GO:0005829">
    <property type="term" value="C:cytosol"/>
    <property type="evidence" value="ECO:0007669"/>
    <property type="project" value="TreeGrafter"/>
</dbReference>
<dbReference type="Gene3D" id="3.40.50.720">
    <property type="entry name" value="NAD(P)-binding Rossmann-like Domain"/>
    <property type="match status" value="2"/>
</dbReference>
<dbReference type="Proteomes" id="UP000270021">
    <property type="component" value="Chromosome"/>
</dbReference>
<dbReference type="InterPro" id="IPR050223">
    <property type="entry name" value="D-isomer_2-hydroxyacid_DH"/>
</dbReference>
<dbReference type="InterPro" id="IPR006140">
    <property type="entry name" value="D-isomer_DH_NAD-bd"/>
</dbReference>
<keyword evidence="2 4" id="KW-0560">Oxidoreductase</keyword>
<sequence length="303" mass="32909">MTNVTIAISPDWTIDLNIPGITVLEWDFKTPPPAEHIDIAVGPHVTTPDLVERVAETGAKLLQLGSIGYDSIPRDLPEGLAVANAASVHETATAEHALAMLLYAARDIDRVTANQREGHWETFHTLGLADTKIVLIGIGGVGSAIAQRLAPFETTVLRVARRAREDMYGRVYSLKDLPELLPEADSVIVVVPLNESTENLVDDEFLSSMKDGAILVNVARGRVADTDALLKHADRLKITLDVTDPEPLPDGHPLFEEATLITPHIGGNTDAMYSRMNRLVRRQVGNFISGEPFVNVVLGDKVP</sequence>
<keyword evidence="3" id="KW-0520">NAD</keyword>
<evidence type="ECO:0000256" key="3">
    <source>
        <dbReference type="ARBA" id="ARBA00023027"/>
    </source>
</evidence>
<dbReference type="GO" id="GO:0016618">
    <property type="term" value="F:hydroxypyruvate reductase [NAD(P)H] activity"/>
    <property type="evidence" value="ECO:0007669"/>
    <property type="project" value="TreeGrafter"/>
</dbReference>
<gene>
    <name evidence="7" type="ORF">EJO69_02635</name>
</gene>
<dbReference type="Pfam" id="PF02826">
    <property type="entry name" value="2-Hacid_dh_C"/>
    <property type="match status" value="1"/>
</dbReference>
<evidence type="ECO:0000256" key="4">
    <source>
        <dbReference type="RuleBase" id="RU003719"/>
    </source>
</evidence>
<feature type="domain" description="D-isomer specific 2-hydroxyacid dehydrogenase NAD-binding" evidence="6">
    <location>
        <begin position="98"/>
        <end position="266"/>
    </location>
</feature>
<dbReference type="RefSeq" id="WP_126038856.1">
    <property type="nucleotide sequence ID" value="NZ_CP034438.1"/>
</dbReference>
<evidence type="ECO:0000259" key="6">
    <source>
        <dbReference type="Pfam" id="PF02826"/>
    </source>
</evidence>
<dbReference type="SUPFAM" id="SSF51735">
    <property type="entry name" value="NAD(P)-binding Rossmann-fold domains"/>
    <property type="match status" value="1"/>
</dbReference>
<evidence type="ECO:0000313" key="8">
    <source>
        <dbReference type="Proteomes" id="UP000270021"/>
    </source>
</evidence>
<evidence type="ECO:0000259" key="5">
    <source>
        <dbReference type="Pfam" id="PF00389"/>
    </source>
</evidence>
<dbReference type="InterPro" id="IPR006139">
    <property type="entry name" value="D-isomer_2_OHA_DH_cat_dom"/>
</dbReference>
<dbReference type="PANTHER" id="PTHR10996:SF178">
    <property type="entry name" value="2-HYDROXYACID DEHYDROGENASE YGL185C-RELATED"/>
    <property type="match status" value="1"/>
</dbReference>
<organism evidence="7 8">
    <name type="scientific">Flaviflexus salsibiostraticola</name>
    <dbReference type="NCBI Taxonomy" id="1282737"/>
    <lineage>
        <taxon>Bacteria</taxon>
        <taxon>Bacillati</taxon>
        <taxon>Actinomycetota</taxon>
        <taxon>Actinomycetes</taxon>
        <taxon>Actinomycetales</taxon>
        <taxon>Actinomycetaceae</taxon>
        <taxon>Flaviflexus</taxon>
    </lineage>
</organism>
<dbReference type="KEGG" id="fsl:EJO69_02635"/>
<evidence type="ECO:0000256" key="2">
    <source>
        <dbReference type="ARBA" id="ARBA00023002"/>
    </source>
</evidence>
<dbReference type="PANTHER" id="PTHR10996">
    <property type="entry name" value="2-HYDROXYACID DEHYDROGENASE-RELATED"/>
    <property type="match status" value="1"/>
</dbReference>
<dbReference type="SUPFAM" id="SSF52283">
    <property type="entry name" value="Formate/glycerate dehydrogenase catalytic domain-like"/>
    <property type="match status" value="1"/>
</dbReference>
<dbReference type="EMBL" id="CP034438">
    <property type="protein sequence ID" value="AZN29321.1"/>
    <property type="molecule type" value="Genomic_DNA"/>
</dbReference>
<dbReference type="OrthoDB" id="4324715at2"/>